<sequence>MASQIVSVEQVPPEFLEELGLVGRIPSSHCLAAPQFSYYLYIPRGYRQLDTLSLIVLVHGSGRNAYQLREEFVSLAERRGCAVLCPLFPTGLLDPNDTNNYKMVKYGDVRYDNVVLRMADETHMRYPRIDTSRFLLWGFSGGGQFVHRFAYLHPEKLMALAVGAPGTVTLLDPESEFPGGISNFAAVFGTEVNLEALKAVPTLFVAGDADTGSFHAVARGRTIPAGYRGRYGETQRLEKSWADAGMQCGFVTVSRAGHEESKMLPSVKDFFEKRLAEVSDATDHAML</sequence>
<dbReference type="EMBL" id="LFMY01000002">
    <property type="protein sequence ID" value="OKL63311.1"/>
    <property type="molecule type" value="Genomic_DNA"/>
</dbReference>
<name>A0A1Q5QBQ3_TALAT</name>
<evidence type="ECO:0000313" key="1">
    <source>
        <dbReference type="EMBL" id="OKL63311.1"/>
    </source>
</evidence>
<dbReference type="RefSeq" id="XP_020123432.1">
    <property type="nucleotide sequence ID" value="XM_020261512.1"/>
</dbReference>
<dbReference type="InterPro" id="IPR029058">
    <property type="entry name" value="AB_hydrolase_fold"/>
</dbReference>
<protein>
    <submittedName>
        <fullName evidence="1">Uncharacterized protein</fullName>
    </submittedName>
</protein>
<dbReference type="GeneID" id="31001563"/>
<accession>A0A1Q5QBQ3</accession>
<dbReference type="Proteomes" id="UP000214365">
    <property type="component" value="Unassembled WGS sequence"/>
</dbReference>
<dbReference type="OrthoDB" id="2334691at2759"/>
<evidence type="ECO:0000313" key="2">
    <source>
        <dbReference type="Proteomes" id="UP000214365"/>
    </source>
</evidence>
<dbReference type="SUPFAM" id="SSF53474">
    <property type="entry name" value="alpha/beta-Hydrolases"/>
    <property type="match status" value="1"/>
</dbReference>
<gene>
    <name evidence="1" type="ORF">UA08_01808</name>
</gene>
<dbReference type="Gene3D" id="3.40.50.1820">
    <property type="entry name" value="alpha/beta hydrolase"/>
    <property type="match status" value="1"/>
</dbReference>
<comment type="caution">
    <text evidence="1">The sequence shown here is derived from an EMBL/GenBank/DDBJ whole genome shotgun (WGS) entry which is preliminary data.</text>
</comment>
<reference evidence="1 2" key="1">
    <citation type="submission" date="2015-06" db="EMBL/GenBank/DDBJ databases">
        <title>Talaromyces atroroseus IBT 11181 draft genome.</title>
        <authorList>
            <person name="Rasmussen K.B."/>
            <person name="Rasmussen S."/>
            <person name="Petersen B."/>
            <person name="Sicheritz-Ponten T."/>
            <person name="Mortensen U.H."/>
            <person name="Thrane U."/>
        </authorList>
    </citation>
    <scope>NUCLEOTIDE SEQUENCE [LARGE SCALE GENOMIC DNA]</scope>
    <source>
        <strain evidence="1 2">IBT 11181</strain>
    </source>
</reference>
<proteinExistence type="predicted"/>
<keyword evidence="2" id="KW-1185">Reference proteome</keyword>
<dbReference type="AlphaFoldDB" id="A0A1Q5QBQ3"/>
<organism evidence="1 2">
    <name type="scientific">Talaromyces atroroseus</name>
    <dbReference type="NCBI Taxonomy" id="1441469"/>
    <lineage>
        <taxon>Eukaryota</taxon>
        <taxon>Fungi</taxon>
        <taxon>Dikarya</taxon>
        <taxon>Ascomycota</taxon>
        <taxon>Pezizomycotina</taxon>
        <taxon>Eurotiomycetes</taxon>
        <taxon>Eurotiomycetidae</taxon>
        <taxon>Eurotiales</taxon>
        <taxon>Trichocomaceae</taxon>
        <taxon>Talaromyces</taxon>
        <taxon>Talaromyces sect. Trachyspermi</taxon>
    </lineage>
</organism>